<dbReference type="EMBL" id="CADCWA010000186">
    <property type="protein sequence ID" value="CAA9531587.1"/>
    <property type="molecule type" value="Genomic_DNA"/>
</dbReference>
<organism evidence="2">
    <name type="scientific">uncultured Sphingomonas sp</name>
    <dbReference type="NCBI Taxonomy" id="158754"/>
    <lineage>
        <taxon>Bacteria</taxon>
        <taxon>Pseudomonadati</taxon>
        <taxon>Pseudomonadota</taxon>
        <taxon>Alphaproteobacteria</taxon>
        <taxon>Sphingomonadales</taxon>
        <taxon>Sphingomonadaceae</taxon>
        <taxon>Sphingomonas</taxon>
        <taxon>environmental samples</taxon>
    </lineage>
</organism>
<feature type="compositionally biased region" description="Basic residues" evidence="1">
    <location>
        <begin position="68"/>
        <end position="91"/>
    </location>
</feature>
<feature type="region of interest" description="Disordered" evidence="1">
    <location>
        <begin position="1"/>
        <end position="26"/>
    </location>
</feature>
<evidence type="ECO:0000256" key="1">
    <source>
        <dbReference type="SAM" id="MobiDB-lite"/>
    </source>
</evidence>
<dbReference type="AlphaFoldDB" id="A0A6J4TT55"/>
<name>A0A6J4TT55_9SPHN</name>
<feature type="non-terminal residue" evidence="2">
    <location>
        <position position="1"/>
    </location>
</feature>
<gene>
    <name evidence="2" type="ORF">AVDCRST_MAG31-2442</name>
</gene>
<proteinExistence type="predicted"/>
<feature type="compositionally biased region" description="Basic residues" evidence="1">
    <location>
        <begin position="39"/>
        <end position="60"/>
    </location>
</feature>
<feature type="region of interest" description="Disordered" evidence="1">
    <location>
        <begin position="39"/>
        <end position="119"/>
    </location>
</feature>
<protein>
    <submittedName>
        <fullName evidence="2">Uncharacterized protein</fullName>
    </submittedName>
</protein>
<evidence type="ECO:0000313" key="2">
    <source>
        <dbReference type="EMBL" id="CAA9531587.1"/>
    </source>
</evidence>
<feature type="non-terminal residue" evidence="2">
    <location>
        <position position="119"/>
    </location>
</feature>
<accession>A0A6J4TT55</accession>
<reference evidence="2" key="1">
    <citation type="submission" date="2020-02" db="EMBL/GenBank/DDBJ databases">
        <authorList>
            <person name="Meier V. D."/>
        </authorList>
    </citation>
    <scope>NUCLEOTIDE SEQUENCE</scope>
    <source>
        <strain evidence="2">AVDCRST_MAG31</strain>
    </source>
</reference>
<sequence length="119" mass="13340">ERAAQQAGAAGRGRGGDRLRRRGCPAGAWLRSRRARLLPGRCRRAGQRRTDRRRHPRRQPQRPAQLCRGRRAPAPRRPVPVRHRLCRRRPRLGPGESGRPAQALPQGPDRGGPEPAAEL</sequence>